<comment type="caution">
    <text evidence="1">The sequence shown here is derived from an EMBL/GenBank/DDBJ whole genome shotgun (WGS) entry which is preliminary data.</text>
</comment>
<organism evidence="1 2">
    <name type="scientific">Hericium alpestre</name>
    <dbReference type="NCBI Taxonomy" id="135208"/>
    <lineage>
        <taxon>Eukaryota</taxon>
        <taxon>Fungi</taxon>
        <taxon>Dikarya</taxon>
        <taxon>Basidiomycota</taxon>
        <taxon>Agaricomycotina</taxon>
        <taxon>Agaricomycetes</taxon>
        <taxon>Russulales</taxon>
        <taxon>Hericiaceae</taxon>
        <taxon>Hericium</taxon>
    </lineage>
</organism>
<name>A0A4Z0A5W8_9AGAM</name>
<dbReference type="EMBL" id="SFCI01000179">
    <property type="protein sequence ID" value="TFY81733.1"/>
    <property type="molecule type" value="Genomic_DNA"/>
</dbReference>
<dbReference type="SUPFAM" id="SSF54909">
    <property type="entry name" value="Dimeric alpha+beta barrel"/>
    <property type="match status" value="1"/>
</dbReference>
<dbReference type="STRING" id="135208.A0A4Z0A5W8"/>
<sequence length="104" mass="11714">MSNIRRQAASPEHLDNVNKNWEPGFMRVAGVTVPAEYEHLPFQQKQWNGSVLILCAQGLDVAWAVVKGDVFYRHNVWDKESIVLMPSPMTPIPDHAPLVLPGQQ</sequence>
<dbReference type="Proteomes" id="UP000298061">
    <property type="component" value="Unassembled WGS sequence"/>
</dbReference>
<dbReference type="OrthoDB" id="5519740at2759"/>
<dbReference type="InterPro" id="IPR011008">
    <property type="entry name" value="Dimeric_a/b-barrel"/>
</dbReference>
<dbReference type="Gene3D" id="3.30.70.1060">
    <property type="entry name" value="Dimeric alpha+beta barrel"/>
    <property type="match status" value="1"/>
</dbReference>
<proteinExistence type="predicted"/>
<evidence type="ECO:0000313" key="1">
    <source>
        <dbReference type="EMBL" id="TFY81733.1"/>
    </source>
</evidence>
<evidence type="ECO:0000313" key="2">
    <source>
        <dbReference type="Proteomes" id="UP000298061"/>
    </source>
</evidence>
<keyword evidence="2" id="KW-1185">Reference proteome</keyword>
<reference evidence="1 2" key="1">
    <citation type="submission" date="2019-02" db="EMBL/GenBank/DDBJ databases">
        <title>Genome sequencing of the rare red list fungi Hericium alpestre (H. flagellum).</title>
        <authorList>
            <person name="Buettner E."/>
            <person name="Kellner H."/>
        </authorList>
    </citation>
    <scope>NUCLEOTIDE SEQUENCE [LARGE SCALE GENOMIC DNA]</scope>
    <source>
        <strain evidence="1 2">DSM 108284</strain>
    </source>
</reference>
<accession>A0A4Z0A5W8</accession>
<gene>
    <name evidence="1" type="ORF">EWM64_g2271</name>
</gene>
<dbReference type="AlphaFoldDB" id="A0A4Z0A5W8"/>
<protein>
    <submittedName>
        <fullName evidence="1">Uncharacterized protein</fullName>
    </submittedName>
</protein>